<proteinExistence type="predicted"/>
<sequence length="76" mass="8841">MAAEDSGSPRSFLYLLLCVIIFLNPAPNSIFFPDLYITPFVYPRRQDYIIFLDIRAHVALFLHLHLSLENKLISYP</sequence>
<evidence type="ECO:0000313" key="3">
    <source>
        <dbReference type="Proteomes" id="UP000230233"/>
    </source>
</evidence>
<reference evidence="3" key="1">
    <citation type="submission" date="2017-10" db="EMBL/GenBank/DDBJ databases">
        <title>Rapid genome shrinkage in a self-fertile nematode reveals novel sperm competition proteins.</title>
        <authorList>
            <person name="Yin D."/>
            <person name="Schwarz E.M."/>
            <person name="Thomas C.G."/>
            <person name="Felde R.L."/>
            <person name="Korf I.F."/>
            <person name="Cutter A.D."/>
            <person name="Schartner C.M."/>
            <person name="Ralston E.J."/>
            <person name="Meyer B.J."/>
            <person name="Haag E.S."/>
        </authorList>
    </citation>
    <scope>NUCLEOTIDE SEQUENCE [LARGE SCALE GENOMIC DNA]</scope>
    <source>
        <strain evidence="3">JU1422</strain>
    </source>
</reference>
<keyword evidence="3" id="KW-1185">Reference proteome</keyword>
<protein>
    <submittedName>
        <fullName evidence="2">Uncharacterized protein</fullName>
    </submittedName>
</protein>
<gene>
    <name evidence="2" type="primary">Cnig_chr_V.g16985</name>
    <name evidence="2" type="ORF">B9Z55_016985</name>
</gene>
<evidence type="ECO:0000256" key="1">
    <source>
        <dbReference type="SAM" id="Phobius"/>
    </source>
</evidence>
<dbReference type="AlphaFoldDB" id="A0A2G5T7P4"/>
<dbReference type="Proteomes" id="UP000230233">
    <property type="component" value="Chromosome V"/>
</dbReference>
<keyword evidence="1" id="KW-1133">Transmembrane helix</keyword>
<feature type="transmembrane region" description="Helical" evidence="1">
    <location>
        <begin position="12"/>
        <end position="36"/>
    </location>
</feature>
<comment type="caution">
    <text evidence="2">The sequence shown here is derived from an EMBL/GenBank/DDBJ whole genome shotgun (WGS) entry which is preliminary data.</text>
</comment>
<name>A0A2G5T7P4_9PELO</name>
<accession>A0A2G5T7P4</accession>
<keyword evidence="1" id="KW-0812">Transmembrane</keyword>
<organism evidence="2 3">
    <name type="scientific">Caenorhabditis nigoni</name>
    <dbReference type="NCBI Taxonomy" id="1611254"/>
    <lineage>
        <taxon>Eukaryota</taxon>
        <taxon>Metazoa</taxon>
        <taxon>Ecdysozoa</taxon>
        <taxon>Nematoda</taxon>
        <taxon>Chromadorea</taxon>
        <taxon>Rhabditida</taxon>
        <taxon>Rhabditina</taxon>
        <taxon>Rhabditomorpha</taxon>
        <taxon>Rhabditoidea</taxon>
        <taxon>Rhabditidae</taxon>
        <taxon>Peloderinae</taxon>
        <taxon>Caenorhabditis</taxon>
    </lineage>
</organism>
<evidence type="ECO:0000313" key="2">
    <source>
        <dbReference type="EMBL" id="PIC23209.1"/>
    </source>
</evidence>
<keyword evidence="1" id="KW-0472">Membrane</keyword>
<dbReference type="EMBL" id="PDUG01000005">
    <property type="protein sequence ID" value="PIC23209.1"/>
    <property type="molecule type" value="Genomic_DNA"/>
</dbReference>